<dbReference type="STRING" id="1409788.NC99_30090"/>
<dbReference type="EMBL" id="LGIA01000170">
    <property type="protein sequence ID" value="KOH44203.1"/>
    <property type="molecule type" value="Genomic_DNA"/>
</dbReference>
<accession>A0A0L8V788</accession>
<evidence type="ECO:0000313" key="1">
    <source>
        <dbReference type="EMBL" id="KOH44203.1"/>
    </source>
</evidence>
<keyword evidence="1" id="KW-0808">Transferase</keyword>
<organism evidence="1 2">
    <name type="scientific">Sunxiuqinia dokdonensis</name>
    <dbReference type="NCBI Taxonomy" id="1409788"/>
    <lineage>
        <taxon>Bacteria</taxon>
        <taxon>Pseudomonadati</taxon>
        <taxon>Bacteroidota</taxon>
        <taxon>Bacteroidia</taxon>
        <taxon>Marinilabiliales</taxon>
        <taxon>Prolixibacteraceae</taxon>
        <taxon>Sunxiuqinia</taxon>
    </lineage>
</organism>
<dbReference type="InterPro" id="IPR014776">
    <property type="entry name" value="4pyrrole_Mease_sub2"/>
</dbReference>
<proteinExistence type="predicted"/>
<dbReference type="PANTHER" id="PTHR46111:SF2">
    <property type="entry name" value="SAM-DEPENDENT METHYLTRANSFERASE"/>
    <property type="match status" value="1"/>
</dbReference>
<dbReference type="AlphaFoldDB" id="A0A0L8V788"/>
<name>A0A0L8V788_9BACT</name>
<reference evidence="2" key="1">
    <citation type="submission" date="2015-07" db="EMBL/GenBank/DDBJ databases">
        <title>Genome sequencing of Sunxiuqinia dokdonensis strain SK.</title>
        <authorList>
            <person name="Ahn S."/>
            <person name="Kim B.-C."/>
        </authorList>
    </citation>
    <scope>NUCLEOTIDE SEQUENCE [LARGE SCALE GENOMIC DNA]</scope>
    <source>
        <strain evidence="2">SK</strain>
    </source>
</reference>
<dbReference type="InterPro" id="IPR014777">
    <property type="entry name" value="4pyrrole_Mease_sub1"/>
</dbReference>
<dbReference type="Gene3D" id="3.30.950.10">
    <property type="entry name" value="Methyltransferase, Cobalt-precorrin-4 Transmethylase, Domain 2"/>
    <property type="match status" value="1"/>
</dbReference>
<keyword evidence="1" id="KW-0489">Methyltransferase</keyword>
<dbReference type="PATRIC" id="fig|1409788.3.peg.3096"/>
<dbReference type="GO" id="GO:0032259">
    <property type="term" value="P:methylation"/>
    <property type="evidence" value="ECO:0007669"/>
    <property type="project" value="UniProtKB-KW"/>
</dbReference>
<dbReference type="RefSeq" id="WP_053184707.1">
    <property type="nucleotide sequence ID" value="NZ_LGIA01000170.1"/>
</dbReference>
<comment type="caution">
    <text evidence="1">The sequence shown here is derived from an EMBL/GenBank/DDBJ whole genome shotgun (WGS) entry which is preliminary data.</text>
</comment>
<dbReference type="InterPro" id="IPR008189">
    <property type="entry name" value="rRNA_ssu_MeTfrase_I"/>
</dbReference>
<dbReference type="Gene3D" id="3.40.1010.10">
    <property type="entry name" value="Cobalt-precorrin-4 Transmethylase, Domain 1"/>
    <property type="match status" value="1"/>
</dbReference>
<dbReference type="InterPro" id="IPR035996">
    <property type="entry name" value="4pyrrol_Methylase_sf"/>
</dbReference>
<sequence length="233" mass="26204">MANLYLIPLTLGESELNTVLPDRNSSVIRSISHFIVENIRTARRFLKKVDREIDIDSLHFYELNKHTDKKQLHAYLDPIKANLPMGIMSEAGCPGVADPGAEVVRIAHEKGIRVVPLVGPSSILLAMMASGMNGQNFAFNGYLPIPKGEKAKQIKQLESRIYTENQSQLFIEAPYRNLQLLGDLLTNCQAHTKLCIACDLTLDTEFIQTRSINDWKKHQPDIQKRPAIFVLGK</sequence>
<dbReference type="PIRSF" id="PIRSF005917">
    <property type="entry name" value="MTase_YraL"/>
    <property type="match status" value="1"/>
</dbReference>
<dbReference type="OrthoDB" id="7061662at2"/>
<dbReference type="CDD" id="cd11649">
    <property type="entry name" value="RsmI_like"/>
    <property type="match status" value="1"/>
</dbReference>
<protein>
    <submittedName>
        <fullName evidence="1">S-adenosylmethionine-dependent methyltransferase</fullName>
    </submittedName>
</protein>
<dbReference type="SUPFAM" id="SSF53790">
    <property type="entry name" value="Tetrapyrrole methylase"/>
    <property type="match status" value="1"/>
</dbReference>
<gene>
    <name evidence="1" type="ORF">NC99_30090</name>
</gene>
<dbReference type="GO" id="GO:0008168">
    <property type="term" value="F:methyltransferase activity"/>
    <property type="evidence" value="ECO:0007669"/>
    <property type="project" value="UniProtKB-KW"/>
</dbReference>
<keyword evidence="2" id="KW-1185">Reference proteome</keyword>
<dbReference type="Proteomes" id="UP000036958">
    <property type="component" value="Unassembled WGS sequence"/>
</dbReference>
<dbReference type="PANTHER" id="PTHR46111">
    <property type="entry name" value="RIBOSOMAL RNA SMALL SUBUNIT METHYLTRANSFERASE I"/>
    <property type="match status" value="1"/>
</dbReference>
<evidence type="ECO:0000313" key="2">
    <source>
        <dbReference type="Proteomes" id="UP000036958"/>
    </source>
</evidence>